<dbReference type="CDD" id="cd13925">
    <property type="entry name" value="RPF"/>
    <property type="match status" value="1"/>
</dbReference>
<dbReference type="Pfam" id="PF06737">
    <property type="entry name" value="Transglycosylas"/>
    <property type="match status" value="1"/>
</dbReference>
<evidence type="ECO:0000256" key="2">
    <source>
        <dbReference type="ARBA" id="ARBA00022801"/>
    </source>
</evidence>
<comment type="caution">
    <text evidence="5">The sequence shown here is derived from an EMBL/GenBank/DDBJ whole genome shotgun (WGS) entry which is preliminary data.</text>
</comment>
<feature type="chain" id="PRO_5045994946" evidence="3">
    <location>
        <begin position="37"/>
        <end position="213"/>
    </location>
</feature>
<dbReference type="Proteomes" id="UP001299970">
    <property type="component" value="Unassembled WGS sequence"/>
</dbReference>
<reference evidence="5 6" key="1">
    <citation type="submission" date="2022-03" db="EMBL/GenBank/DDBJ databases">
        <title>Pseudonocardia alaer sp. nov., a novel actinomycete isolated from reed forest soil.</title>
        <authorList>
            <person name="Wang L."/>
        </authorList>
    </citation>
    <scope>NUCLEOTIDE SEQUENCE [LARGE SCALE GENOMIC DNA]</scope>
    <source>
        <strain evidence="5 6">Y-16303</strain>
    </source>
</reference>
<dbReference type="InterPro" id="IPR052196">
    <property type="entry name" value="Bact_Kbp"/>
</dbReference>
<dbReference type="PROSITE" id="PS51782">
    <property type="entry name" value="LYSM"/>
    <property type="match status" value="1"/>
</dbReference>
<proteinExistence type="inferred from homology"/>
<keyword evidence="6" id="KW-1185">Reference proteome</keyword>
<gene>
    <name evidence="5" type="ORF">MMF94_14960</name>
</gene>
<comment type="similarity">
    <text evidence="1">Belongs to the transglycosylase family. Rpf subfamily.</text>
</comment>
<evidence type="ECO:0000256" key="3">
    <source>
        <dbReference type="SAM" id="SignalP"/>
    </source>
</evidence>
<feature type="domain" description="LysM" evidence="4">
    <location>
        <begin position="164"/>
        <end position="212"/>
    </location>
</feature>
<sequence>MTSRPDSRKGRSLLRLAVAGAVAVGVPIAVAGTANAAPDNVWDRVAQCESGGNWQINTGNGFSGGLQFTPSTWRAFGGKGSAHQASREQQIAVAERVLAAQGWNAWPVCSKKAGARSYTSQPRAVHTSQQVQVNSAPAKAQAPAEKAAPVAEHTSVPRLTKNGADYTVVKGDTLSAIAADRRLQGGWPALFERNKDVLTNPNVIQIGQQLDLA</sequence>
<dbReference type="PANTHER" id="PTHR34700:SF4">
    <property type="entry name" value="PHAGE-LIKE ELEMENT PBSX PROTEIN XKDP"/>
    <property type="match status" value="1"/>
</dbReference>
<dbReference type="InterPro" id="IPR036779">
    <property type="entry name" value="LysM_dom_sf"/>
</dbReference>
<dbReference type="InterPro" id="IPR006311">
    <property type="entry name" value="TAT_signal"/>
</dbReference>
<dbReference type="Gene3D" id="3.10.350.10">
    <property type="entry name" value="LysM domain"/>
    <property type="match status" value="1"/>
</dbReference>
<dbReference type="SUPFAM" id="SSF53955">
    <property type="entry name" value="Lysozyme-like"/>
    <property type="match status" value="1"/>
</dbReference>
<keyword evidence="2" id="KW-0378">Hydrolase</keyword>
<dbReference type="PROSITE" id="PS51318">
    <property type="entry name" value="TAT"/>
    <property type="match status" value="1"/>
</dbReference>
<feature type="signal peptide" evidence="3">
    <location>
        <begin position="1"/>
        <end position="36"/>
    </location>
</feature>
<dbReference type="Gene3D" id="1.10.530.10">
    <property type="match status" value="1"/>
</dbReference>
<dbReference type="InterPro" id="IPR010618">
    <property type="entry name" value="RPF"/>
</dbReference>
<dbReference type="Pfam" id="PF01476">
    <property type="entry name" value="LysM"/>
    <property type="match status" value="1"/>
</dbReference>
<organism evidence="5 6">
    <name type="scientific">Pseudonocardia alaniniphila</name>
    <dbReference type="NCBI Taxonomy" id="75291"/>
    <lineage>
        <taxon>Bacteria</taxon>
        <taxon>Bacillati</taxon>
        <taxon>Actinomycetota</taxon>
        <taxon>Actinomycetes</taxon>
        <taxon>Pseudonocardiales</taxon>
        <taxon>Pseudonocardiaceae</taxon>
        <taxon>Pseudonocardia</taxon>
    </lineage>
</organism>
<evidence type="ECO:0000256" key="1">
    <source>
        <dbReference type="ARBA" id="ARBA00010830"/>
    </source>
</evidence>
<evidence type="ECO:0000313" key="5">
    <source>
        <dbReference type="EMBL" id="MCH6166987.1"/>
    </source>
</evidence>
<dbReference type="SMART" id="SM00257">
    <property type="entry name" value="LysM"/>
    <property type="match status" value="1"/>
</dbReference>
<dbReference type="EMBL" id="JAKXMK010000011">
    <property type="protein sequence ID" value="MCH6166987.1"/>
    <property type="molecule type" value="Genomic_DNA"/>
</dbReference>
<dbReference type="InterPro" id="IPR023346">
    <property type="entry name" value="Lysozyme-like_dom_sf"/>
</dbReference>
<keyword evidence="3" id="KW-0732">Signal</keyword>
<name>A0ABS9TEN2_9PSEU</name>
<dbReference type="CDD" id="cd00118">
    <property type="entry name" value="LysM"/>
    <property type="match status" value="1"/>
</dbReference>
<dbReference type="InterPro" id="IPR018392">
    <property type="entry name" value="LysM"/>
</dbReference>
<dbReference type="PANTHER" id="PTHR34700">
    <property type="entry name" value="POTASSIUM BINDING PROTEIN KBP"/>
    <property type="match status" value="1"/>
</dbReference>
<evidence type="ECO:0000259" key="4">
    <source>
        <dbReference type="PROSITE" id="PS51782"/>
    </source>
</evidence>
<evidence type="ECO:0000313" key="6">
    <source>
        <dbReference type="Proteomes" id="UP001299970"/>
    </source>
</evidence>
<accession>A0ABS9TEN2</accession>
<protein>
    <submittedName>
        <fullName evidence="5">LysM peptidoglycan-binding domain-containing protein</fullName>
    </submittedName>
</protein>